<protein>
    <submittedName>
        <fullName evidence="2">Glycosyltransferase involved in cell wall bisynthesis</fullName>
    </submittedName>
</protein>
<evidence type="ECO:0000313" key="2">
    <source>
        <dbReference type="EMBL" id="SIT30923.1"/>
    </source>
</evidence>
<dbReference type="KEGG" id="fln:FLA_0277"/>
<dbReference type="EMBL" id="FTOR01000010">
    <property type="protein sequence ID" value="SIT30923.1"/>
    <property type="molecule type" value="Genomic_DNA"/>
</dbReference>
<dbReference type="SUPFAM" id="SSF53756">
    <property type="entry name" value="UDP-Glycosyltransferase/glycogen phosphorylase"/>
    <property type="match status" value="1"/>
</dbReference>
<gene>
    <name evidence="2" type="ORF">SAMN05421788_11022</name>
</gene>
<sequence>MKLFFWQNTNSIHQSAFFNALANVNGYEVTLIITEALSAKRVSMGWKEPVLTGVKVVSAADFVNNWQSIIDANSGVDCIHVFSGIAAFPGVHQAFKYAVARKCIIGVLSEPMDERGWKGKLRMLRGYVHKMQYGKKIAFLLGIGGQAVRQYQQWGYAPRQIFHWAYTIERLAGKQQERPANQLFKLAFVGSMIHRKGYDLLIQALESIGNDAAFSADFYCVEQANKEQALAVQNASSLKEKLRLLDFLPNEVMRERIAAYDLLVLPSRHDGWGAVISEALMAGTPVLVSKFCGSSVFINKNAAFLGEVIEDCSVAGIASLLQNCMKQGTVTDEQRQLIKNWAGANISGEAMAGYFSQIVHYVHSTDHNNKPYTAWSK</sequence>
<proteinExistence type="predicted"/>
<evidence type="ECO:0000259" key="1">
    <source>
        <dbReference type="Pfam" id="PF00534"/>
    </source>
</evidence>
<name>A0A173M9V1_9BACT</name>
<dbReference type="STRING" id="477680.SAMN05421788_11022"/>
<dbReference type="PANTHER" id="PTHR12526:SF630">
    <property type="entry name" value="GLYCOSYLTRANSFERASE"/>
    <property type="match status" value="1"/>
</dbReference>
<keyword evidence="2" id="KW-0808">Transferase</keyword>
<keyword evidence="3" id="KW-1185">Reference proteome</keyword>
<dbReference type="Proteomes" id="UP000186917">
    <property type="component" value="Unassembled WGS sequence"/>
</dbReference>
<dbReference type="OrthoDB" id="7560678at2"/>
<dbReference type="Pfam" id="PF00534">
    <property type="entry name" value="Glycos_transf_1"/>
    <property type="match status" value="1"/>
</dbReference>
<evidence type="ECO:0000313" key="3">
    <source>
        <dbReference type="Proteomes" id="UP000186917"/>
    </source>
</evidence>
<dbReference type="RefSeq" id="WP_076381616.1">
    <property type="nucleotide sequence ID" value="NZ_AP017422.1"/>
</dbReference>
<dbReference type="PANTHER" id="PTHR12526">
    <property type="entry name" value="GLYCOSYLTRANSFERASE"/>
    <property type="match status" value="1"/>
</dbReference>
<dbReference type="AlphaFoldDB" id="A0A173M9V1"/>
<reference evidence="3" key="1">
    <citation type="submission" date="2017-01" db="EMBL/GenBank/DDBJ databases">
        <authorList>
            <person name="Varghese N."/>
            <person name="Submissions S."/>
        </authorList>
    </citation>
    <scope>NUCLEOTIDE SEQUENCE [LARGE SCALE GENOMIC DNA]</scope>
    <source>
        <strain evidence="3">DSM 21054</strain>
    </source>
</reference>
<feature type="domain" description="Glycosyl transferase family 1" evidence="1">
    <location>
        <begin position="175"/>
        <end position="340"/>
    </location>
</feature>
<organism evidence="2 3">
    <name type="scientific">Filimonas lacunae</name>
    <dbReference type="NCBI Taxonomy" id="477680"/>
    <lineage>
        <taxon>Bacteria</taxon>
        <taxon>Pseudomonadati</taxon>
        <taxon>Bacteroidota</taxon>
        <taxon>Chitinophagia</taxon>
        <taxon>Chitinophagales</taxon>
        <taxon>Chitinophagaceae</taxon>
        <taxon>Filimonas</taxon>
    </lineage>
</organism>
<dbReference type="GO" id="GO:0016757">
    <property type="term" value="F:glycosyltransferase activity"/>
    <property type="evidence" value="ECO:0007669"/>
    <property type="project" value="InterPro"/>
</dbReference>
<dbReference type="Gene3D" id="3.40.50.2000">
    <property type="entry name" value="Glycogen Phosphorylase B"/>
    <property type="match status" value="1"/>
</dbReference>
<dbReference type="CDD" id="cd03801">
    <property type="entry name" value="GT4_PimA-like"/>
    <property type="match status" value="1"/>
</dbReference>
<dbReference type="InterPro" id="IPR001296">
    <property type="entry name" value="Glyco_trans_1"/>
</dbReference>
<accession>A0A173M9V1</accession>